<evidence type="ECO:0000256" key="2">
    <source>
        <dbReference type="SAM" id="Phobius"/>
    </source>
</evidence>
<comment type="caution">
    <text evidence="4">The sequence shown here is derived from an EMBL/GenBank/DDBJ whole genome shotgun (WGS) entry which is preliminary data.</text>
</comment>
<accession>A0A941EU14</accession>
<dbReference type="Pfam" id="PF00924">
    <property type="entry name" value="MS_channel_2nd"/>
    <property type="match status" value="1"/>
</dbReference>
<dbReference type="GO" id="GO:0016020">
    <property type="term" value="C:membrane"/>
    <property type="evidence" value="ECO:0007669"/>
    <property type="project" value="InterPro"/>
</dbReference>
<keyword evidence="2" id="KW-0472">Membrane</keyword>
<feature type="compositionally biased region" description="Pro residues" evidence="1">
    <location>
        <begin position="275"/>
        <end position="285"/>
    </location>
</feature>
<sequence length="285" mass="29327">MPRTPEPKDPTQHEEPGAEPGARAEEPAEAVEAAEHWSFAAINQAISADFRRAIGAGVLALLGLALTYVCGGVLASGTAPVAYFTEHRGLASVCSVIGALFFFGFGVVAVRSATKEVLKTVPSSVGDDRKVGLRWICLVAGYLLVIFGTLGALNVPIERLAVGAGITGVILGIAAQQAFGNFFAGLVLLIVRPVSVGQRISVRSGPIGGPYSGEVVDMTLTYVRLATDRGTLLLPNSTVLSAVVGPIGVFEDPDASAPLPAPNAPPTTTSSTEPGEPPQAPRHVG</sequence>
<dbReference type="RefSeq" id="WP_212530927.1">
    <property type="nucleotide sequence ID" value="NZ_JAGSOG010000143.1"/>
</dbReference>
<name>A0A941EU14_9ACTN</name>
<dbReference type="PANTHER" id="PTHR30221">
    <property type="entry name" value="SMALL-CONDUCTANCE MECHANOSENSITIVE CHANNEL"/>
    <property type="match status" value="1"/>
</dbReference>
<keyword evidence="2" id="KW-1133">Transmembrane helix</keyword>
<dbReference type="AlphaFoldDB" id="A0A941EU14"/>
<feature type="transmembrane region" description="Helical" evidence="2">
    <location>
        <begin position="53"/>
        <end position="77"/>
    </location>
</feature>
<feature type="region of interest" description="Disordered" evidence="1">
    <location>
        <begin position="254"/>
        <end position="285"/>
    </location>
</feature>
<feature type="transmembrane region" description="Helical" evidence="2">
    <location>
        <begin position="131"/>
        <end position="153"/>
    </location>
</feature>
<dbReference type="InterPro" id="IPR006685">
    <property type="entry name" value="MscS_channel_2nd"/>
</dbReference>
<feature type="region of interest" description="Disordered" evidence="1">
    <location>
        <begin position="1"/>
        <end position="27"/>
    </location>
</feature>
<evidence type="ECO:0000259" key="3">
    <source>
        <dbReference type="Pfam" id="PF00924"/>
    </source>
</evidence>
<reference evidence="4" key="1">
    <citation type="submission" date="2021-04" db="EMBL/GenBank/DDBJ databases">
        <title>Genome based classification of Actinospica acidithermotolerans sp. nov., an actinobacterium isolated from an Indonesian hot spring.</title>
        <authorList>
            <person name="Kusuma A.B."/>
            <person name="Putra K.E."/>
            <person name="Nafisah S."/>
            <person name="Loh J."/>
            <person name="Nouioui I."/>
            <person name="Goodfellow M."/>
        </authorList>
    </citation>
    <scope>NUCLEOTIDE SEQUENCE</scope>
    <source>
        <strain evidence="4">CSCA 57</strain>
    </source>
</reference>
<proteinExistence type="predicted"/>
<dbReference type="InterPro" id="IPR011014">
    <property type="entry name" value="MscS_channel_TM-2"/>
</dbReference>
<dbReference type="Proteomes" id="UP000675781">
    <property type="component" value="Unassembled WGS sequence"/>
</dbReference>
<dbReference type="SUPFAM" id="SSF50182">
    <property type="entry name" value="Sm-like ribonucleoproteins"/>
    <property type="match status" value="1"/>
</dbReference>
<gene>
    <name evidence="4" type="ORF">KDL01_24435</name>
</gene>
<evidence type="ECO:0000313" key="4">
    <source>
        <dbReference type="EMBL" id="MBR7836448.1"/>
    </source>
</evidence>
<dbReference type="PANTHER" id="PTHR30221:SF1">
    <property type="entry name" value="SMALL-CONDUCTANCE MECHANOSENSITIVE CHANNEL"/>
    <property type="match status" value="1"/>
</dbReference>
<feature type="domain" description="Mechanosensitive ion channel MscS" evidence="3">
    <location>
        <begin position="179"/>
        <end position="242"/>
    </location>
</feature>
<protein>
    <submittedName>
        <fullName evidence="4">Mechanosensitive ion channel family protein</fullName>
    </submittedName>
</protein>
<dbReference type="Gene3D" id="1.10.287.1260">
    <property type="match status" value="1"/>
</dbReference>
<feature type="transmembrane region" description="Helical" evidence="2">
    <location>
        <begin position="89"/>
        <end position="110"/>
    </location>
</feature>
<organism evidence="4 5">
    <name type="scientific">Actinospica durhamensis</name>
    <dbReference type="NCBI Taxonomy" id="1508375"/>
    <lineage>
        <taxon>Bacteria</taxon>
        <taxon>Bacillati</taxon>
        <taxon>Actinomycetota</taxon>
        <taxon>Actinomycetes</taxon>
        <taxon>Catenulisporales</taxon>
        <taxon>Actinospicaceae</taxon>
        <taxon>Actinospica</taxon>
    </lineage>
</organism>
<dbReference type="SUPFAM" id="SSF82861">
    <property type="entry name" value="Mechanosensitive channel protein MscS (YggB), transmembrane region"/>
    <property type="match status" value="1"/>
</dbReference>
<feature type="compositionally biased region" description="Basic and acidic residues" evidence="1">
    <location>
        <begin position="1"/>
        <end position="26"/>
    </location>
</feature>
<keyword evidence="2" id="KW-0812">Transmembrane</keyword>
<evidence type="ECO:0000313" key="5">
    <source>
        <dbReference type="Proteomes" id="UP000675781"/>
    </source>
</evidence>
<evidence type="ECO:0000256" key="1">
    <source>
        <dbReference type="SAM" id="MobiDB-lite"/>
    </source>
</evidence>
<dbReference type="GO" id="GO:0008381">
    <property type="term" value="F:mechanosensitive monoatomic ion channel activity"/>
    <property type="evidence" value="ECO:0007669"/>
    <property type="project" value="InterPro"/>
</dbReference>
<dbReference type="EMBL" id="JAGSOG010000143">
    <property type="protein sequence ID" value="MBR7836448.1"/>
    <property type="molecule type" value="Genomic_DNA"/>
</dbReference>
<keyword evidence="5" id="KW-1185">Reference proteome</keyword>
<dbReference type="InterPro" id="IPR010920">
    <property type="entry name" value="LSM_dom_sf"/>
</dbReference>
<dbReference type="InterPro" id="IPR045275">
    <property type="entry name" value="MscS_archaea/bacteria_type"/>
</dbReference>
<feature type="transmembrane region" description="Helical" evidence="2">
    <location>
        <begin position="165"/>
        <end position="191"/>
    </location>
</feature>